<evidence type="ECO:0000313" key="3">
    <source>
        <dbReference type="EMBL" id="MFC3231072.1"/>
    </source>
</evidence>
<reference evidence="4" key="1">
    <citation type="journal article" date="2019" name="Int. J. Syst. Evol. Microbiol.">
        <title>The Global Catalogue of Microorganisms (GCM) 10K type strain sequencing project: providing services to taxonomists for standard genome sequencing and annotation.</title>
        <authorList>
            <consortium name="The Broad Institute Genomics Platform"/>
            <consortium name="The Broad Institute Genome Sequencing Center for Infectious Disease"/>
            <person name="Wu L."/>
            <person name="Ma J."/>
        </authorList>
    </citation>
    <scope>NUCLEOTIDE SEQUENCE [LARGE SCALE GENOMIC DNA]</scope>
    <source>
        <strain evidence="4">KCTC 42964</strain>
    </source>
</reference>
<dbReference type="Proteomes" id="UP001595528">
    <property type="component" value="Unassembled WGS sequence"/>
</dbReference>
<dbReference type="Gene3D" id="3.90.1300.10">
    <property type="entry name" value="Amidase signature (AS) domain"/>
    <property type="match status" value="1"/>
</dbReference>
<dbReference type="SUPFAM" id="SSF75304">
    <property type="entry name" value="Amidase signature (AS) enzymes"/>
    <property type="match status" value="1"/>
</dbReference>
<protein>
    <submittedName>
        <fullName evidence="3">Amidase</fullName>
    </submittedName>
</protein>
<feature type="non-terminal residue" evidence="3">
    <location>
        <position position="1"/>
    </location>
</feature>
<sequence length="315" mass="33385">RVLPLAHASDGGGSIRIPASYNGLVGLKISRGRGTYAPDYTDIWAGSAVEGCVSRSVRDTAAYLDLVAGGVTGDPYEMPGFDPPLQLDMMIPPPKLRVGYTQKGMDGVAVDPAVAATLRDTLQMLTEMGHTVEEMTLACDYEVVTSQFAAQAAAEATAGFAMLEGLLGRSLTADDFSPVNWQRVELGRGVSGVAVLGAIEALRLAGRAIAQSCAPYDVVVTPTMPRPAPELGYFDMYGMDLDAYHGRLLPEICFTLPFNVSGQPAVSLPLGQSPEGLPIGIQFAALRGQERLLLKLATQIEAAAPWKDRRAPHGL</sequence>
<evidence type="ECO:0000313" key="4">
    <source>
        <dbReference type="Proteomes" id="UP001595528"/>
    </source>
</evidence>
<evidence type="ECO:0000256" key="1">
    <source>
        <dbReference type="ARBA" id="ARBA00009199"/>
    </source>
</evidence>
<accession>A0ABV7L8X0</accession>
<dbReference type="Pfam" id="PF01425">
    <property type="entry name" value="Amidase"/>
    <property type="match status" value="1"/>
</dbReference>
<dbReference type="InterPro" id="IPR023631">
    <property type="entry name" value="Amidase_dom"/>
</dbReference>
<dbReference type="PANTHER" id="PTHR11895">
    <property type="entry name" value="TRANSAMIDASE"/>
    <property type="match status" value="1"/>
</dbReference>
<proteinExistence type="inferred from homology"/>
<dbReference type="RefSeq" id="WP_379906539.1">
    <property type="nucleotide sequence ID" value="NZ_JBHRTR010000054.1"/>
</dbReference>
<dbReference type="EMBL" id="JBHRTR010000054">
    <property type="protein sequence ID" value="MFC3231072.1"/>
    <property type="molecule type" value="Genomic_DNA"/>
</dbReference>
<evidence type="ECO:0000259" key="2">
    <source>
        <dbReference type="Pfam" id="PF01425"/>
    </source>
</evidence>
<keyword evidence="4" id="KW-1185">Reference proteome</keyword>
<comment type="caution">
    <text evidence="3">The sequence shown here is derived from an EMBL/GenBank/DDBJ whole genome shotgun (WGS) entry which is preliminary data.</text>
</comment>
<dbReference type="InterPro" id="IPR000120">
    <property type="entry name" value="Amidase"/>
</dbReference>
<dbReference type="InterPro" id="IPR036928">
    <property type="entry name" value="AS_sf"/>
</dbReference>
<dbReference type="PANTHER" id="PTHR11895:SF7">
    <property type="entry name" value="GLUTAMYL-TRNA(GLN) AMIDOTRANSFERASE SUBUNIT A, MITOCHONDRIAL"/>
    <property type="match status" value="1"/>
</dbReference>
<feature type="domain" description="Amidase" evidence="2">
    <location>
        <begin position="2"/>
        <end position="294"/>
    </location>
</feature>
<organism evidence="3 4">
    <name type="scientific">Marinibaculum pumilum</name>
    <dbReference type="NCBI Taxonomy" id="1766165"/>
    <lineage>
        <taxon>Bacteria</taxon>
        <taxon>Pseudomonadati</taxon>
        <taxon>Pseudomonadota</taxon>
        <taxon>Alphaproteobacteria</taxon>
        <taxon>Rhodospirillales</taxon>
        <taxon>Rhodospirillaceae</taxon>
        <taxon>Marinibaculum</taxon>
    </lineage>
</organism>
<gene>
    <name evidence="3" type="ORF">ACFOGJ_27745</name>
</gene>
<name>A0ABV7L8X0_9PROT</name>
<comment type="similarity">
    <text evidence="1">Belongs to the amidase family.</text>
</comment>